<dbReference type="Pfam" id="PF13716">
    <property type="entry name" value="CRAL_TRIO_2"/>
    <property type="match status" value="1"/>
</dbReference>
<evidence type="ECO:0000313" key="5">
    <source>
        <dbReference type="Proteomes" id="UP000594454"/>
    </source>
</evidence>
<dbReference type="GO" id="GO:0005096">
    <property type="term" value="F:GTPase activator activity"/>
    <property type="evidence" value="ECO:0007669"/>
    <property type="project" value="TreeGrafter"/>
</dbReference>
<dbReference type="AlphaFoldDB" id="A0A7R8YS71"/>
<dbReference type="GO" id="GO:0005737">
    <property type="term" value="C:cytoplasm"/>
    <property type="evidence" value="ECO:0007669"/>
    <property type="project" value="TreeGrafter"/>
</dbReference>
<feature type="domain" description="Rho-GAP" evidence="3">
    <location>
        <begin position="272"/>
        <end position="460"/>
    </location>
</feature>
<dbReference type="SMART" id="SM00516">
    <property type="entry name" value="SEC14"/>
    <property type="match status" value="1"/>
</dbReference>
<dbReference type="SUPFAM" id="SSF52087">
    <property type="entry name" value="CRAL/TRIO domain"/>
    <property type="match status" value="1"/>
</dbReference>
<sequence>METTVNRVQLPPKLPGPAINPIVELSDDQLTSLSDPVDHEPKLEFDDSEIVTKVTTETVYLETEEEFEVAAFEFGDGNVVPEDTYGDECFEELRESGEFTSIKTQFIEFLGTDRQGIHTFAIYACYLPANLKLFVEMSKRLMEPYVQNDYNIVYFHQGLKESNRPSIPFLWNSYKELDRSFRKNLQNLYVVHPTLFIRIVWRCFRPFISEKFKKKLSYLSNIGELRQILGLPLSKLPEAIRDVDESKNVERRPGQNDSAHESTLQKTTQFGVSLKFIIENNPCLNYIPPIVRKCVDSLSISGVIDTEGLFRRSGNYARINELKQKVNRGEDIDLKDIDVHVIAGLLKSFLRDLSEPLLTYDLYDEIINFLDWSKEERSRNVKQMLREKLPVENYEVFKYLVEFLVKVMECADLNKMTSSNLAIVFGPNLVWARDNQMSLEEVAPINAFIDFVLQNHKDIYLVDINKKDPID</sequence>
<dbReference type="PANTHER" id="PTHR45808">
    <property type="entry name" value="RHO GTPASE-ACTIVATING PROTEIN 68F"/>
    <property type="match status" value="1"/>
</dbReference>
<dbReference type="InParanoid" id="A0A7R8YS71"/>
<dbReference type="OMA" id="SHNPDCD"/>
<feature type="domain" description="CRAL-TRIO" evidence="2">
    <location>
        <begin position="131"/>
        <end position="248"/>
    </location>
</feature>
<accession>A0A7R8YS71</accession>
<dbReference type="Proteomes" id="UP000594454">
    <property type="component" value="Chromosome 2"/>
</dbReference>
<name>A0A7R8YS71_HERIL</name>
<evidence type="ECO:0000259" key="2">
    <source>
        <dbReference type="PROSITE" id="PS50191"/>
    </source>
</evidence>
<dbReference type="InterPro" id="IPR036865">
    <property type="entry name" value="CRAL-TRIO_dom_sf"/>
</dbReference>
<dbReference type="InterPro" id="IPR008936">
    <property type="entry name" value="Rho_GTPase_activation_prot"/>
</dbReference>
<dbReference type="SMART" id="SM00324">
    <property type="entry name" value="RhoGAP"/>
    <property type="match status" value="1"/>
</dbReference>
<evidence type="ECO:0000259" key="3">
    <source>
        <dbReference type="PROSITE" id="PS50238"/>
    </source>
</evidence>
<dbReference type="OrthoDB" id="19923at2759"/>
<dbReference type="CDD" id="cd00170">
    <property type="entry name" value="SEC14"/>
    <property type="match status" value="1"/>
</dbReference>
<keyword evidence="5" id="KW-1185">Reference proteome</keyword>
<dbReference type="GO" id="GO:0007264">
    <property type="term" value="P:small GTPase-mediated signal transduction"/>
    <property type="evidence" value="ECO:0007669"/>
    <property type="project" value="TreeGrafter"/>
</dbReference>
<dbReference type="PROSITE" id="PS50238">
    <property type="entry name" value="RHOGAP"/>
    <property type="match status" value="1"/>
</dbReference>
<protein>
    <recommendedName>
        <fullName evidence="6">Rho GTPase-activating protein 68F</fullName>
    </recommendedName>
</protein>
<dbReference type="FunCoup" id="A0A7R8YS71">
    <property type="interactions" value="1291"/>
</dbReference>
<dbReference type="SUPFAM" id="SSF48350">
    <property type="entry name" value="GTPase activation domain, GAP"/>
    <property type="match status" value="1"/>
</dbReference>
<dbReference type="PROSITE" id="PS50191">
    <property type="entry name" value="CRAL_TRIO"/>
    <property type="match status" value="1"/>
</dbReference>
<dbReference type="Pfam" id="PF00620">
    <property type="entry name" value="RhoGAP"/>
    <property type="match status" value="1"/>
</dbReference>
<gene>
    <name evidence="4" type="ORF">HERILL_LOCUS6238</name>
</gene>
<dbReference type="GO" id="GO:2001136">
    <property type="term" value="P:negative regulation of endocytic recycling"/>
    <property type="evidence" value="ECO:0007669"/>
    <property type="project" value="TreeGrafter"/>
</dbReference>
<evidence type="ECO:0008006" key="6">
    <source>
        <dbReference type="Google" id="ProtNLM"/>
    </source>
</evidence>
<organism evidence="4 5">
    <name type="scientific">Hermetia illucens</name>
    <name type="common">Black soldier fly</name>
    <dbReference type="NCBI Taxonomy" id="343691"/>
    <lineage>
        <taxon>Eukaryota</taxon>
        <taxon>Metazoa</taxon>
        <taxon>Ecdysozoa</taxon>
        <taxon>Arthropoda</taxon>
        <taxon>Hexapoda</taxon>
        <taxon>Insecta</taxon>
        <taxon>Pterygota</taxon>
        <taxon>Neoptera</taxon>
        <taxon>Endopterygota</taxon>
        <taxon>Diptera</taxon>
        <taxon>Brachycera</taxon>
        <taxon>Stratiomyomorpha</taxon>
        <taxon>Stratiomyidae</taxon>
        <taxon>Hermetiinae</taxon>
        <taxon>Hermetia</taxon>
    </lineage>
</organism>
<dbReference type="InterPro" id="IPR000198">
    <property type="entry name" value="RhoGAP_dom"/>
</dbReference>
<evidence type="ECO:0000256" key="1">
    <source>
        <dbReference type="SAM" id="MobiDB-lite"/>
    </source>
</evidence>
<dbReference type="Gene3D" id="1.10.555.10">
    <property type="entry name" value="Rho GTPase activation protein"/>
    <property type="match status" value="1"/>
</dbReference>
<reference evidence="4 5" key="1">
    <citation type="submission" date="2020-11" db="EMBL/GenBank/DDBJ databases">
        <authorList>
            <person name="Wallbank WR R."/>
            <person name="Pardo Diaz C."/>
            <person name="Kozak K."/>
            <person name="Martin S."/>
            <person name="Jiggins C."/>
            <person name="Moest M."/>
            <person name="Warren A I."/>
            <person name="Generalovic N T."/>
            <person name="Byers J.R.P. K."/>
            <person name="Montejo-Kovacevich G."/>
            <person name="Yen C E."/>
        </authorList>
    </citation>
    <scope>NUCLEOTIDE SEQUENCE [LARGE SCALE GENOMIC DNA]</scope>
</reference>
<feature type="region of interest" description="Disordered" evidence="1">
    <location>
        <begin position="244"/>
        <end position="264"/>
    </location>
</feature>
<dbReference type="InterPro" id="IPR001251">
    <property type="entry name" value="CRAL-TRIO_dom"/>
</dbReference>
<proteinExistence type="predicted"/>
<dbReference type="Gene3D" id="3.40.525.10">
    <property type="entry name" value="CRAL-TRIO lipid binding domain"/>
    <property type="match status" value="1"/>
</dbReference>
<feature type="compositionally biased region" description="Basic and acidic residues" evidence="1">
    <location>
        <begin position="244"/>
        <end position="260"/>
    </location>
</feature>
<dbReference type="PANTHER" id="PTHR45808:SF2">
    <property type="entry name" value="RHO GTPASE-ACTIVATING PROTEIN 68F"/>
    <property type="match status" value="1"/>
</dbReference>
<evidence type="ECO:0000313" key="4">
    <source>
        <dbReference type="EMBL" id="CAD7083266.1"/>
    </source>
</evidence>
<dbReference type="EMBL" id="LR899010">
    <property type="protein sequence ID" value="CAD7083266.1"/>
    <property type="molecule type" value="Genomic_DNA"/>
</dbReference>